<accession>A0A1Z4KFM6</accession>
<dbReference type="PANTHER" id="PTHR34631:SF3">
    <property type="entry name" value="ISSOD12 TRANSPOSASE TNPA_ISSOD12"/>
    <property type="match status" value="1"/>
</dbReference>
<sequence length="279" mass="31966">MTFILNDSDWDKIRLQASNLDWQDSVCSTFEDVAEITKYIDRDFYFSEVELSPGIWLMLTDCTHHHDLIVKTPVHDHTIQISICLSGFIDSEEVHPVLGGTRGYFSGSGISPAYNCKYQGKVRFTCVNGRCCVNRQNGKFYLSPMFSRCLISQPIEQVSGDGGYDTKGCYDTISQRGAKAIIPPLSNAKMQQPHPHSQPHPRDENLRRVNQVGRKQWKQESGYHRRSLSETAIFRLKTINGCKLRRRFFDNQAVELFLQCAALNRMIQLGKPDSYKVEY</sequence>
<dbReference type="Pfam" id="PF01609">
    <property type="entry name" value="DDE_Tnp_1"/>
    <property type="match status" value="1"/>
</dbReference>
<dbReference type="GO" id="GO:0003677">
    <property type="term" value="F:DNA binding"/>
    <property type="evidence" value="ECO:0007669"/>
    <property type="project" value="InterPro"/>
</dbReference>
<evidence type="ECO:0000313" key="2">
    <source>
        <dbReference type="EMBL" id="BAY67774.1"/>
    </source>
</evidence>
<evidence type="ECO:0000259" key="1">
    <source>
        <dbReference type="Pfam" id="PF01609"/>
    </source>
</evidence>
<protein>
    <submittedName>
        <fullName evidence="2">Transposase</fullName>
    </submittedName>
</protein>
<name>A0A1Z4KFM6_ANAVA</name>
<evidence type="ECO:0000313" key="3">
    <source>
        <dbReference type="Proteomes" id="UP000217507"/>
    </source>
</evidence>
<dbReference type="GO" id="GO:0004803">
    <property type="term" value="F:transposase activity"/>
    <property type="evidence" value="ECO:0007669"/>
    <property type="project" value="InterPro"/>
</dbReference>
<feature type="domain" description="Transposase IS4-like" evidence="1">
    <location>
        <begin position="158"/>
        <end position="264"/>
    </location>
</feature>
<dbReference type="InterPro" id="IPR053172">
    <property type="entry name" value="Tn903_transposase"/>
</dbReference>
<dbReference type="InterPro" id="IPR002559">
    <property type="entry name" value="Transposase_11"/>
</dbReference>
<gene>
    <name evidence="2" type="ORF">NIES23_05560</name>
</gene>
<dbReference type="PANTHER" id="PTHR34631">
    <property type="match status" value="1"/>
</dbReference>
<organism evidence="2 3">
    <name type="scientific">Trichormus variabilis NIES-23</name>
    <dbReference type="NCBI Taxonomy" id="1973479"/>
    <lineage>
        <taxon>Bacteria</taxon>
        <taxon>Bacillati</taxon>
        <taxon>Cyanobacteriota</taxon>
        <taxon>Cyanophyceae</taxon>
        <taxon>Nostocales</taxon>
        <taxon>Nostocaceae</taxon>
        <taxon>Trichormus</taxon>
    </lineage>
</organism>
<dbReference type="EMBL" id="AP018216">
    <property type="protein sequence ID" value="BAY67774.1"/>
    <property type="molecule type" value="Genomic_DNA"/>
</dbReference>
<proteinExistence type="predicted"/>
<dbReference type="GO" id="GO:0006313">
    <property type="term" value="P:DNA transposition"/>
    <property type="evidence" value="ECO:0007669"/>
    <property type="project" value="InterPro"/>
</dbReference>
<dbReference type="AlphaFoldDB" id="A0A1Z4KFM6"/>
<reference evidence="2 3" key="1">
    <citation type="submission" date="2017-06" db="EMBL/GenBank/DDBJ databases">
        <title>Genome sequencing of cyanobaciteial culture collection at National Institute for Environmental Studies (NIES).</title>
        <authorList>
            <person name="Hirose Y."/>
            <person name="Shimura Y."/>
            <person name="Fujisawa T."/>
            <person name="Nakamura Y."/>
            <person name="Kawachi M."/>
        </authorList>
    </citation>
    <scope>NUCLEOTIDE SEQUENCE [LARGE SCALE GENOMIC DNA]</scope>
    <source>
        <strain evidence="2 3">NIES-23</strain>
    </source>
</reference>
<dbReference type="Proteomes" id="UP000217507">
    <property type="component" value="Chromosome"/>
</dbReference>